<dbReference type="PANTHER" id="PTHR43393">
    <property type="entry name" value="CYTOKININ RIBOSIDE 5'-MONOPHOSPHATE PHOSPHORIBOHYDROLASE"/>
    <property type="match status" value="1"/>
</dbReference>
<dbReference type="InterPro" id="IPR031100">
    <property type="entry name" value="LOG_fam"/>
</dbReference>
<accession>A0A0H4JAP5</accession>
<dbReference type="GO" id="GO:0009691">
    <property type="term" value="P:cytokinin biosynthetic process"/>
    <property type="evidence" value="ECO:0007669"/>
    <property type="project" value="UniProtKB-UniRule"/>
</dbReference>
<evidence type="ECO:0000256" key="2">
    <source>
        <dbReference type="RuleBase" id="RU363015"/>
    </source>
</evidence>
<evidence type="ECO:0000313" key="4">
    <source>
        <dbReference type="Proteomes" id="UP000066549"/>
    </source>
</evidence>
<comment type="similarity">
    <text evidence="2">Belongs to the LOG family.</text>
</comment>
<dbReference type="GO" id="GO:0005829">
    <property type="term" value="C:cytosol"/>
    <property type="evidence" value="ECO:0007669"/>
    <property type="project" value="TreeGrafter"/>
</dbReference>
<dbReference type="PANTHER" id="PTHR43393:SF2">
    <property type="entry name" value="CYTOKININ RIBOSIDE 5'-MONOPHOSPHATE PHOSPHORIBOHYDROLASE"/>
    <property type="match status" value="1"/>
</dbReference>
<dbReference type="InterPro" id="IPR052341">
    <property type="entry name" value="LOG_family_nucleotidases"/>
</dbReference>
<keyword evidence="2" id="KW-0203">Cytokinin biosynthesis</keyword>
<dbReference type="InterPro" id="IPR005269">
    <property type="entry name" value="LOG"/>
</dbReference>
<protein>
    <recommendedName>
        <fullName evidence="2">Cytokinin riboside 5'-monophosphate phosphoribohydrolase</fullName>
        <ecNumber evidence="2">3.2.2.n1</ecNumber>
    </recommendedName>
</protein>
<name>A0A0H4JAP5_9PROT</name>
<dbReference type="EC" id="3.2.2.n1" evidence="2"/>
<comment type="catalytic activity">
    <reaction evidence="1">
        <text>AMP + H2O = D-ribose 5-phosphate + adenine</text>
        <dbReference type="Rhea" id="RHEA:20129"/>
        <dbReference type="ChEBI" id="CHEBI:15377"/>
        <dbReference type="ChEBI" id="CHEBI:16708"/>
        <dbReference type="ChEBI" id="CHEBI:78346"/>
        <dbReference type="ChEBI" id="CHEBI:456215"/>
        <dbReference type="EC" id="3.2.2.4"/>
    </reaction>
</comment>
<organism evidence="3 4">
    <name type="scientific">Methylophilales bacterium MBRS-H7</name>
    <dbReference type="NCBI Taxonomy" id="1623450"/>
    <lineage>
        <taxon>Bacteria</taxon>
        <taxon>Pseudomonadati</taxon>
        <taxon>Pseudomonadota</taxon>
        <taxon>Betaproteobacteria</taxon>
        <taxon>Nitrosomonadales</taxon>
        <taxon>OM43 clade</taxon>
    </lineage>
</organism>
<evidence type="ECO:0000313" key="3">
    <source>
        <dbReference type="EMBL" id="AKO65572.1"/>
    </source>
</evidence>
<gene>
    <name evidence="3" type="ORF">VI33_02150</name>
</gene>
<keyword evidence="4" id="KW-1185">Reference proteome</keyword>
<dbReference type="AlphaFoldDB" id="A0A0H4JAP5"/>
<reference evidence="3 4" key="1">
    <citation type="submission" date="2015-03" db="EMBL/GenBank/DDBJ databases">
        <title>Comparative analysis of the OM43 clade including a novel species from Red Sea uncovers genomic and metabolic diversity among marine methylotrophs.</title>
        <authorList>
            <person name="Jimenez-Infante F."/>
            <person name="Ngugi D.K."/>
            <person name="Vinu M."/>
            <person name="Alam I."/>
            <person name="Kamau A."/>
            <person name="Blom J."/>
            <person name="Bajic V.B."/>
            <person name="Stingl U."/>
        </authorList>
    </citation>
    <scope>NUCLEOTIDE SEQUENCE [LARGE SCALE GENOMIC DNA]</scope>
    <source>
        <strain evidence="3 4">MBRSH7</strain>
    </source>
</reference>
<dbReference type="PATRIC" id="fig|1623450.3.peg.428"/>
<evidence type="ECO:0000256" key="1">
    <source>
        <dbReference type="ARBA" id="ARBA00000274"/>
    </source>
</evidence>
<keyword evidence="2" id="KW-0378">Hydrolase</keyword>
<dbReference type="Pfam" id="PF03641">
    <property type="entry name" value="Lysine_decarbox"/>
    <property type="match status" value="1"/>
</dbReference>
<dbReference type="NCBIfam" id="TIGR00730">
    <property type="entry name" value="Rossman fold protein, TIGR00730 family"/>
    <property type="match status" value="1"/>
</dbReference>
<proteinExistence type="inferred from homology"/>
<dbReference type="SUPFAM" id="SSF102405">
    <property type="entry name" value="MCP/YpsA-like"/>
    <property type="match status" value="1"/>
</dbReference>
<dbReference type="Proteomes" id="UP000066549">
    <property type="component" value="Chromosome"/>
</dbReference>
<dbReference type="EMBL" id="CP011002">
    <property type="protein sequence ID" value="AKO65572.1"/>
    <property type="molecule type" value="Genomic_DNA"/>
</dbReference>
<dbReference type="Gene3D" id="3.40.50.450">
    <property type="match status" value="1"/>
</dbReference>
<dbReference type="GO" id="GO:0008714">
    <property type="term" value="F:AMP nucleosidase activity"/>
    <property type="evidence" value="ECO:0007669"/>
    <property type="project" value="UniProtKB-EC"/>
</dbReference>
<sequence>MAESKKNPSNNLSDLLMQNEFDNESWHAFEIVSEYVSATQSLDRITPAISFFGSARSKPSDKYYKLSGEIAFKLSESGFNIITGGGPGLMEAASKGAFNGKSKSIGLNIILPKEQNPNAYQDISINFKYFFMRKVMFVKYAFAYVVAPGGFGTLDEFSEVLTLIQTNKSKKVPVILVGVDFWQGLQDWFQNKIIHEKFADQEDLSIFKMSDDPDEIVNFIFNCYYRKDNDLSFKSNNLNIHL</sequence>
<dbReference type="OrthoDB" id="9801098at2"/>